<keyword evidence="3" id="KW-1185">Reference proteome</keyword>
<reference evidence="2" key="1">
    <citation type="submission" date="2016-01" db="EMBL/GenBank/DDBJ databases">
        <authorList>
            <person name="Peeters C."/>
        </authorList>
    </citation>
    <scope>NUCLEOTIDE SEQUENCE</scope>
    <source>
        <strain evidence="2">LMG 29322</strain>
    </source>
</reference>
<dbReference type="EMBL" id="FCOA02000060">
    <property type="protein sequence ID" value="SAK97725.1"/>
    <property type="molecule type" value="Genomic_DNA"/>
</dbReference>
<dbReference type="RefSeq" id="WP_061172501.1">
    <property type="nucleotide sequence ID" value="NZ_FCOA02000060.1"/>
</dbReference>
<dbReference type="Proteomes" id="UP000054851">
    <property type="component" value="Unassembled WGS sequence"/>
</dbReference>
<proteinExistence type="predicted"/>
<keyword evidence="1" id="KW-0812">Transmembrane</keyword>
<keyword evidence="1" id="KW-1133">Transmembrane helix</keyword>
<evidence type="ECO:0000313" key="3">
    <source>
        <dbReference type="Proteomes" id="UP000054851"/>
    </source>
</evidence>
<sequence length="211" mass="23132">MAALLTAYIVLLPLLPAACIYWLLTPKAERGSNGNNAQGTANTNLGPTVFGIKFNVVGSTAFYFVLLLATAGIYAVVDTRQQSAFAEGTAWRVELPVSGSMIDATTKKPVEVALDDVSKSQLQVEIKPDYQFYGRKINFWVIRQQDRFPTIRLSIPYVSKTPELDLNDHQKVSINSEKRIITGVGTQWVLLRDPYTSNAATAPSPISAVKP</sequence>
<protein>
    <submittedName>
        <fullName evidence="2">Uncharacterized protein</fullName>
    </submittedName>
</protein>
<accession>A0A158DT10</accession>
<dbReference type="AlphaFoldDB" id="A0A158DT10"/>
<organism evidence="2 3">
    <name type="scientific">Caballeronia hypogeia</name>
    <dbReference type="NCBI Taxonomy" id="1777140"/>
    <lineage>
        <taxon>Bacteria</taxon>
        <taxon>Pseudomonadati</taxon>
        <taxon>Pseudomonadota</taxon>
        <taxon>Betaproteobacteria</taxon>
        <taxon>Burkholderiales</taxon>
        <taxon>Burkholderiaceae</taxon>
        <taxon>Caballeronia</taxon>
    </lineage>
</organism>
<gene>
    <name evidence="2" type="ORF">AWB79_07508</name>
</gene>
<evidence type="ECO:0000256" key="1">
    <source>
        <dbReference type="SAM" id="Phobius"/>
    </source>
</evidence>
<evidence type="ECO:0000313" key="2">
    <source>
        <dbReference type="EMBL" id="SAK97725.1"/>
    </source>
</evidence>
<feature type="transmembrane region" description="Helical" evidence="1">
    <location>
        <begin position="56"/>
        <end position="77"/>
    </location>
</feature>
<name>A0A158DT10_9BURK</name>
<comment type="caution">
    <text evidence="2">The sequence shown here is derived from an EMBL/GenBank/DDBJ whole genome shotgun (WGS) entry which is preliminary data.</text>
</comment>
<keyword evidence="1" id="KW-0472">Membrane</keyword>